<sequence>MTHCLTPYEATHISHHDLSKPTLTTNSVYKPYRLWLSEGLHVCNGDWTFILVNQEERGTWPRIQGEFIIIGDCKDTPQEIEVLPGTLVNNPRGLVLWLCCTHPPTYLPKGQIIAQVILAWGPTDKKNIPTACLVQAITEERPQVACEFSVGGEALHITGLLDTGANVTIVPMQYWLSHWALKDVAGHVQATEKAIIHHYMDDVFVCAPNDDVLSHTLDLTIDALVAAGLELQEDKWKIPWKYLGLEIGRRTIVLQKLDIRIWTLFLRRFHQLLKLCLLTSLIAPTSGWFMPQPKANVWATLVRAMGQDHIWLLATSADKPLTTCLVGIPYRPEEFPLKRLEMRAQVNCEGISKGQTMSWNLPPESFVEVRLKSISTVNSFANLTVDMTQ</sequence>
<evidence type="ECO:0000256" key="1">
    <source>
        <dbReference type="ARBA" id="ARBA00022670"/>
    </source>
</evidence>
<dbReference type="InterPro" id="IPR043502">
    <property type="entry name" value="DNA/RNA_pol_sf"/>
</dbReference>
<dbReference type="SUPFAM" id="SSF50630">
    <property type="entry name" value="Acid proteases"/>
    <property type="match status" value="1"/>
</dbReference>
<comment type="caution">
    <text evidence="5">The sequence shown here is derived from an EMBL/GenBank/DDBJ whole genome shotgun (WGS) entry which is preliminary data.</text>
</comment>
<evidence type="ECO:0000256" key="2">
    <source>
        <dbReference type="ARBA" id="ARBA00022750"/>
    </source>
</evidence>
<dbReference type="GO" id="GO:0006508">
    <property type="term" value="P:proteolysis"/>
    <property type="evidence" value="ECO:0007669"/>
    <property type="project" value="UniProtKB-KW"/>
</dbReference>
<name>A0A3M0KZG1_HIRRU</name>
<dbReference type="SUPFAM" id="SSF56672">
    <property type="entry name" value="DNA/RNA polymerases"/>
    <property type="match status" value="1"/>
</dbReference>
<keyword evidence="1" id="KW-0645">Protease</keyword>
<keyword evidence="3" id="KW-0378">Hydrolase</keyword>
<gene>
    <name evidence="5" type="ORF">DUI87_05057</name>
</gene>
<organism evidence="5 6">
    <name type="scientific">Hirundo rustica rustica</name>
    <dbReference type="NCBI Taxonomy" id="333673"/>
    <lineage>
        <taxon>Eukaryota</taxon>
        <taxon>Metazoa</taxon>
        <taxon>Chordata</taxon>
        <taxon>Craniata</taxon>
        <taxon>Vertebrata</taxon>
        <taxon>Euteleostomi</taxon>
        <taxon>Archelosauria</taxon>
        <taxon>Archosauria</taxon>
        <taxon>Dinosauria</taxon>
        <taxon>Saurischia</taxon>
        <taxon>Theropoda</taxon>
        <taxon>Coelurosauria</taxon>
        <taxon>Aves</taxon>
        <taxon>Neognathae</taxon>
        <taxon>Neoaves</taxon>
        <taxon>Telluraves</taxon>
        <taxon>Australaves</taxon>
        <taxon>Passeriformes</taxon>
        <taxon>Sylvioidea</taxon>
        <taxon>Hirundinidae</taxon>
        <taxon>Hirundo</taxon>
    </lineage>
</organism>
<dbReference type="PANTHER" id="PTHR19422">
    <property type="entry name" value="GAG RETROVIRAL POLYPROTEIN"/>
    <property type="match status" value="1"/>
</dbReference>
<keyword evidence="2" id="KW-0064">Aspartyl protease</keyword>
<dbReference type="Gene3D" id="3.30.70.270">
    <property type="match status" value="1"/>
</dbReference>
<evidence type="ECO:0000313" key="5">
    <source>
        <dbReference type="EMBL" id="RMC18176.1"/>
    </source>
</evidence>
<keyword evidence="6" id="KW-1185">Reference proteome</keyword>
<protein>
    <recommendedName>
        <fullName evidence="4">Peptidase A2 domain-containing protein</fullName>
    </recommendedName>
</protein>
<feature type="domain" description="Peptidase A2" evidence="4">
    <location>
        <begin position="157"/>
        <end position="247"/>
    </location>
</feature>
<dbReference type="InterPro" id="IPR021109">
    <property type="entry name" value="Peptidase_aspartic_dom_sf"/>
</dbReference>
<evidence type="ECO:0000256" key="3">
    <source>
        <dbReference type="ARBA" id="ARBA00022801"/>
    </source>
</evidence>
<evidence type="ECO:0000259" key="4">
    <source>
        <dbReference type="PROSITE" id="PS50175"/>
    </source>
</evidence>
<proteinExistence type="predicted"/>
<accession>A0A3M0KZG1</accession>
<dbReference type="InterPro" id="IPR001969">
    <property type="entry name" value="Aspartic_peptidase_AS"/>
</dbReference>
<dbReference type="AlphaFoldDB" id="A0A3M0KZG1"/>
<reference evidence="5 6" key="1">
    <citation type="submission" date="2018-07" db="EMBL/GenBank/DDBJ databases">
        <title>A high quality draft genome assembly of the barn swallow (H. rustica rustica).</title>
        <authorList>
            <person name="Formenti G."/>
            <person name="Chiara M."/>
            <person name="Poveda L."/>
            <person name="Francoijs K.-J."/>
            <person name="Bonisoli-Alquati A."/>
            <person name="Canova L."/>
            <person name="Gianfranceschi L."/>
            <person name="Horner D.S."/>
            <person name="Saino N."/>
        </authorList>
    </citation>
    <scope>NUCLEOTIDE SEQUENCE [LARGE SCALE GENOMIC DNA]</scope>
    <source>
        <strain evidence="5">Chelidonia</strain>
        <tissue evidence="5">Blood</tissue>
    </source>
</reference>
<dbReference type="InterPro" id="IPR051592">
    <property type="entry name" value="HERV-K_Pro_peptidase_A2"/>
</dbReference>
<dbReference type="OrthoDB" id="10068174at2759"/>
<dbReference type="Pfam" id="PF00077">
    <property type="entry name" value="RVP"/>
    <property type="match status" value="1"/>
</dbReference>
<dbReference type="InterPro" id="IPR001995">
    <property type="entry name" value="Peptidase_A2_cat"/>
</dbReference>
<dbReference type="Gene3D" id="2.40.70.10">
    <property type="entry name" value="Acid Proteases"/>
    <property type="match status" value="1"/>
</dbReference>
<dbReference type="PANTHER" id="PTHR19422:SF123">
    <property type="entry name" value="RT1 CLASS I, LOCUS CE15"/>
    <property type="match status" value="1"/>
</dbReference>
<dbReference type="PROSITE" id="PS50175">
    <property type="entry name" value="ASP_PROT_RETROV"/>
    <property type="match status" value="1"/>
</dbReference>
<dbReference type="Proteomes" id="UP000269221">
    <property type="component" value="Unassembled WGS sequence"/>
</dbReference>
<dbReference type="EMBL" id="QRBI01000097">
    <property type="protein sequence ID" value="RMC18176.1"/>
    <property type="molecule type" value="Genomic_DNA"/>
</dbReference>
<dbReference type="PROSITE" id="PS00141">
    <property type="entry name" value="ASP_PROTEASE"/>
    <property type="match status" value="1"/>
</dbReference>
<dbReference type="GO" id="GO:0004190">
    <property type="term" value="F:aspartic-type endopeptidase activity"/>
    <property type="evidence" value="ECO:0007669"/>
    <property type="project" value="UniProtKB-KW"/>
</dbReference>
<dbReference type="InterPro" id="IPR018061">
    <property type="entry name" value="Retropepsins"/>
</dbReference>
<evidence type="ECO:0000313" key="6">
    <source>
        <dbReference type="Proteomes" id="UP000269221"/>
    </source>
</evidence>
<dbReference type="InterPro" id="IPR043128">
    <property type="entry name" value="Rev_trsase/Diguanyl_cyclase"/>
</dbReference>